<dbReference type="eggNOG" id="ENOG5031YP8">
    <property type="taxonomic scope" value="Bacteria"/>
</dbReference>
<dbReference type="AlphaFoldDB" id="A0A059XRC9"/>
<reference evidence="1 2" key="1">
    <citation type="journal article" date="2014" name="Genome Announc.">
        <title>Complete Genome Sequence of the Bovine Mastitis Pathogen Mycoplasma californicum Strain ST-6T (ATCC 33461T).</title>
        <authorList>
            <person name="Calcutt M.J."/>
            <person name="Foecking M.F."/>
            <person name="Fox L.K."/>
        </authorList>
    </citation>
    <scope>NUCLEOTIDE SEQUENCE [LARGE SCALE GENOMIC DNA]</scope>
    <source>
        <strain evidence="1 2">ST-6</strain>
    </source>
</reference>
<evidence type="ECO:0000313" key="2">
    <source>
        <dbReference type="Proteomes" id="UP000027088"/>
    </source>
</evidence>
<proteinExistence type="predicted"/>
<keyword evidence="2" id="KW-1185">Reference proteome</keyword>
<dbReference type="InterPro" id="IPR018691">
    <property type="entry name" value="DUF2188"/>
</dbReference>
<evidence type="ECO:0008006" key="3">
    <source>
        <dbReference type="Google" id="ProtNLM"/>
    </source>
</evidence>
<dbReference type="KEGG" id="mcr:MCFN_00875"/>
<dbReference type="EMBL" id="CP007521">
    <property type="protein sequence ID" value="AIA29333.1"/>
    <property type="molecule type" value="Genomic_DNA"/>
</dbReference>
<evidence type="ECO:0000313" key="1">
    <source>
        <dbReference type="EMBL" id="AIA29333.1"/>
    </source>
</evidence>
<sequence>MAEKDLATTYHITPYNGKWQVKGEGNTRPTKLFNTQKEAIEYLKEMKKRREVSVLVHRPSGQVRTGFSSKKKK</sequence>
<protein>
    <recommendedName>
        <fullName evidence="3">DUF2188 domain-containing protein</fullName>
    </recommendedName>
</protein>
<dbReference type="Proteomes" id="UP000027088">
    <property type="component" value="Chromosome"/>
</dbReference>
<dbReference type="Pfam" id="PF09954">
    <property type="entry name" value="DUF2188"/>
    <property type="match status" value="1"/>
</dbReference>
<name>A0A059XRC9_9BACT</name>
<gene>
    <name evidence="1" type="ORF">MCFN_00875</name>
</gene>
<accession>A0A059XRC9</accession>
<organism evidence="1 2">
    <name type="scientific">Mycoplasmopsis californica</name>
    <dbReference type="NCBI Taxonomy" id="2113"/>
    <lineage>
        <taxon>Bacteria</taxon>
        <taxon>Bacillati</taxon>
        <taxon>Mycoplasmatota</taxon>
        <taxon>Mycoplasmoidales</taxon>
        <taxon>Metamycoplasmataceae</taxon>
        <taxon>Mycoplasmopsis</taxon>
    </lineage>
</organism>
<dbReference type="RefSeq" id="WP_038561257.1">
    <property type="nucleotide sequence ID" value="NZ_AP018940.1"/>
</dbReference>
<dbReference type="OrthoDB" id="8858565at2"/>